<proteinExistence type="predicted"/>
<evidence type="ECO:0000313" key="5">
    <source>
        <dbReference type="EMBL" id="GAA0878789.1"/>
    </source>
</evidence>
<dbReference type="PANTHER" id="PTHR44085:SF2">
    <property type="entry name" value="SEPIAPTERIN REDUCTASE"/>
    <property type="match status" value="1"/>
</dbReference>
<dbReference type="InterPro" id="IPR036291">
    <property type="entry name" value="NAD(P)-bd_dom_sf"/>
</dbReference>
<keyword evidence="2" id="KW-0963">Cytoplasm</keyword>
<keyword evidence="6" id="KW-1185">Reference proteome</keyword>
<dbReference type="PANTHER" id="PTHR44085">
    <property type="entry name" value="SEPIAPTERIN REDUCTASE"/>
    <property type="match status" value="1"/>
</dbReference>
<keyword evidence="4" id="KW-0560">Oxidoreductase</keyword>
<keyword evidence="3" id="KW-0521">NADP</keyword>
<dbReference type="Pfam" id="PF00106">
    <property type="entry name" value="adh_short"/>
    <property type="match status" value="1"/>
</dbReference>
<dbReference type="Gene3D" id="3.40.50.720">
    <property type="entry name" value="NAD(P)-binding Rossmann-like Domain"/>
    <property type="match status" value="1"/>
</dbReference>
<accession>A0ABN1MZ59</accession>
<evidence type="ECO:0000256" key="4">
    <source>
        <dbReference type="ARBA" id="ARBA00023002"/>
    </source>
</evidence>
<dbReference type="PRINTS" id="PR00081">
    <property type="entry name" value="GDHRDH"/>
</dbReference>
<dbReference type="RefSeq" id="WP_343850516.1">
    <property type="nucleotide sequence ID" value="NZ_BAAAFI010000007.1"/>
</dbReference>
<protein>
    <submittedName>
        <fullName evidence="5">SDR family oxidoreductase</fullName>
    </submittedName>
</protein>
<name>A0ABN1MZ59_9BACT</name>
<dbReference type="SUPFAM" id="SSF51735">
    <property type="entry name" value="NAD(P)-binding Rossmann-fold domains"/>
    <property type="match status" value="1"/>
</dbReference>
<evidence type="ECO:0000256" key="2">
    <source>
        <dbReference type="ARBA" id="ARBA00022490"/>
    </source>
</evidence>
<evidence type="ECO:0000256" key="3">
    <source>
        <dbReference type="ARBA" id="ARBA00022857"/>
    </source>
</evidence>
<dbReference type="InterPro" id="IPR002347">
    <property type="entry name" value="SDR_fam"/>
</dbReference>
<dbReference type="Proteomes" id="UP001500469">
    <property type="component" value="Unassembled WGS sequence"/>
</dbReference>
<organism evidence="5 6">
    <name type="scientific">Algoriphagus jejuensis</name>
    <dbReference type="NCBI Taxonomy" id="419934"/>
    <lineage>
        <taxon>Bacteria</taxon>
        <taxon>Pseudomonadati</taxon>
        <taxon>Bacteroidota</taxon>
        <taxon>Cytophagia</taxon>
        <taxon>Cytophagales</taxon>
        <taxon>Cyclobacteriaceae</taxon>
        <taxon>Algoriphagus</taxon>
    </lineage>
</organism>
<evidence type="ECO:0000256" key="1">
    <source>
        <dbReference type="ARBA" id="ARBA00004496"/>
    </source>
</evidence>
<dbReference type="EMBL" id="BAAAFI010000007">
    <property type="protein sequence ID" value="GAA0878789.1"/>
    <property type="molecule type" value="Genomic_DNA"/>
</dbReference>
<comment type="caution">
    <text evidence="5">The sequence shown here is derived from an EMBL/GenBank/DDBJ whole genome shotgun (WGS) entry which is preliminary data.</text>
</comment>
<dbReference type="PROSITE" id="PS00061">
    <property type="entry name" value="ADH_SHORT"/>
    <property type="match status" value="1"/>
</dbReference>
<gene>
    <name evidence="5" type="ORF">GCM10009119_17570</name>
</gene>
<dbReference type="InterPro" id="IPR051721">
    <property type="entry name" value="Biopterin_syn/organic_redct"/>
</dbReference>
<evidence type="ECO:0000313" key="6">
    <source>
        <dbReference type="Proteomes" id="UP001500469"/>
    </source>
</evidence>
<reference evidence="5 6" key="1">
    <citation type="journal article" date="2019" name="Int. J. Syst. Evol. Microbiol.">
        <title>The Global Catalogue of Microorganisms (GCM) 10K type strain sequencing project: providing services to taxonomists for standard genome sequencing and annotation.</title>
        <authorList>
            <consortium name="The Broad Institute Genomics Platform"/>
            <consortium name="The Broad Institute Genome Sequencing Center for Infectious Disease"/>
            <person name="Wu L."/>
            <person name="Ma J."/>
        </authorList>
    </citation>
    <scope>NUCLEOTIDE SEQUENCE [LARGE SCALE GENOMIC DNA]</scope>
    <source>
        <strain evidence="5 6">JCM 16112</strain>
    </source>
</reference>
<sequence length="244" mass="26957">MKKSLLILTGHTKGLGKAILEGFLLQENFQILAVSRSGLDMRNDNLTQVNLDLSDLEALEAKLPEIFPAGEFKKVILINNAGWIGEVKPVGKLEPRAIAKAMSLNTVAPMILVDAFVKAYSDSKSERLICNISSGAARKPMPGWAEYCSSKAGLEMYSKVVAEDLREKGFRVFSLAPGIVDTEMQAEIRTANPSDFPALERFTDFKSEGMLSTPQEVAEKIFYLLSNPELFNDVVQDVRNFEAH</sequence>
<dbReference type="InterPro" id="IPR020904">
    <property type="entry name" value="Sc_DH/Rdtase_CS"/>
</dbReference>
<comment type="subcellular location">
    <subcellularLocation>
        <location evidence="1">Cytoplasm</location>
    </subcellularLocation>
</comment>